<organism evidence="2 3">
    <name type="scientific">Portunus trituberculatus</name>
    <name type="common">Swimming crab</name>
    <name type="synonym">Neptunus trituberculatus</name>
    <dbReference type="NCBI Taxonomy" id="210409"/>
    <lineage>
        <taxon>Eukaryota</taxon>
        <taxon>Metazoa</taxon>
        <taxon>Ecdysozoa</taxon>
        <taxon>Arthropoda</taxon>
        <taxon>Crustacea</taxon>
        <taxon>Multicrustacea</taxon>
        <taxon>Malacostraca</taxon>
        <taxon>Eumalacostraca</taxon>
        <taxon>Eucarida</taxon>
        <taxon>Decapoda</taxon>
        <taxon>Pleocyemata</taxon>
        <taxon>Brachyura</taxon>
        <taxon>Eubrachyura</taxon>
        <taxon>Portunoidea</taxon>
        <taxon>Portunidae</taxon>
        <taxon>Portuninae</taxon>
        <taxon>Portunus</taxon>
    </lineage>
</organism>
<evidence type="ECO:0000313" key="2">
    <source>
        <dbReference type="EMBL" id="MPC88987.1"/>
    </source>
</evidence>
<comment type="caution">
    <text evidence="2">The sequence shown here is derived from an EMBL/GenBank/DDBJ whole genome shotgun (WGS) entry which is preliminary data.</text>
</comment>
<accession>A0A5B7J637</accession>
<dbReference type="EMBL" id="VSRR010079570">
    <property type="protein sequence ID" value="MPC88987.1"/>
    <property type="molecule type" value="Genomic_DNA"/>
</dbReference>
<gene>
    <name evidence="2" type="ORF">E2C01_083915</name>
</gene>
<dbReference type="Proteomes" id="UP000324222">
    <property type="component" value="Unassembled WGS sequence"/>
</dbReference>
<evidence type="ECO:0000313" key="3">
    <source>
        <dbReference type="Proteomes" id="UP000324222"/>
    </source>
</evidence>
<proteinExistence type="predicted"/>
<feature type="region of interest" description="Disordered" evidence="1">
    <location>
        <begin position="29"/>
        <end position="86"/>
    </location>
</feature>
<feature type="compositionally biased region" description="Polar residues" evidence="1">
    <location>
        <begin position="72"/>
        <end position="86"/>
    </location>
</feature>
<evidence type="ECO:0000256" key="1">
    <source>
        <dbReference type="SAM" id="MobiDB-lite"/>
    </source>
</evidence>
<name>A0A5B7J637_PORTR</name>
<sequence>MKGLLVPENRMSSATHLYISTLVPPRASAVADPRSKFRGTSAPSAPTLDSSLFPDLLQQGRAEQGRVPHTAAVSTLPTPSHASRRG</sequence>
<keyword evidence="3" id="KW-1185">Reference proteome</keyword>
<protein>
    <submittedName>
        <fullName evidence="2">Uncharacterized protein</fullName>
    </submittedName>
</protein>
<feature type="compositionally biased region" description="Polar residues" evidence="1">
    <location>
        <begin position="41"/>
        <end position="50"/>
    </location>
</feature>
<reference evidence="2 3" key="1">
    <citation type="submission" date="2019-05" db="EMBL/GenBank/DDBJ databases">
        <title>Another draft genome of Portunus trituberculatus and its Hox gene families provides insights of decapod evolution.</title>
        <authorList>
            <person name="Jeong J.-H."/>
            <person name="Song I."/>
            <person name="Kim S."/>
            <person name="Choi T."/>
            <person name="Kim D."/>
            <person name="Ryu S."/>
            <person name="Kim W."/>
        </authorList>
    </citation>
    <scope>NUCLEOTIDE SEQUENCE [LARGE SCALE GENOMIC DNA]</scope>
    <source>
        <tissue evidence="2">Muscle</tissue>
    </source>
</reference>
<dbReference type="AlphaFoldDB" id="A0A5B7J637"/>